<organism evidence="1 2">
    <name type="scientific">Hirundo rustica rustica</name>
    <dbReference type="NCBI Taxonomy" id="333673"/>
    <lineage>
        <taxon>Eukaryota</taxon>
        <taxon>Metazoa</taxon>
        <taxon>Chordata</taxon>
        <taxon>Craniata</taxon>
        <taxon>Vertebrata</taxon>
        <taxon>Euteleostomi</taxon>
        <taxon>Archelosauria</taxon>
        <taxon>Archosauria</taxon>
        <taxon>Dinosauria</taxon>
        <taxon>Saurischia</taxon>
        <taxon>Theropoda</taxon>
        <taxon>Coelurosauria</taxon>
        <taxon>Aves</taxon>
        <taxon>Neognathae</taxon>
        <taxon>Neoaves</taxon>
        <taxon>Telluraves</taxon>
        <taxon>Australaves</taxon>
        <taxon>Passeriformes</taxon>
        <taxon>Sylvioidea</taxon>
        <taxon>Hirundinidae</taxon>
        <taxon>Hirundo</taxon>
    </lineage>
</organism>
<protein>
    <submittedName>
        <fullName evidence="1">Uncharacterized protein</fullName>
    </submittedName>
</protein>
<keyword evidence="2" id="KW-1185">Reference proteome</keyword>
<reference evidence="1 2" key="1">
    <citation type="submission" date="2018-07" db="EMBL/GenBank/DDBJ databases">
        <title>A high quality draft genome assembly of the barn swallow (H. rustica rustica).</title>
        <authorList>
            <person name="Formenti G."/>
            <person name="Chiara M."/>
            <person name="Poveda L."/>
            <person name="Francoijs K.-J."/>
            <person name="Bonisoli-Alquati A."/>
            <person name="Canova L."/>
            <person name="Gianfranceschi L."/>
            <person name="Horner D.S."/>
            <person name="Saino N."/>
        </authorList>
    </citation>
    <scope>NUCLEOTIDE SEQUENCE [LARGE SCALE GENOMIC DNA]</scope>
    <source>
        <strain evidence="1">Chelidonia</strain>
        <tissue evidence="1">Blood</tissue>
    </source>
</reference>
<dbReference type="OrthoDB" id="10376085at2759"/>
<dbReference type="AlphaFoldDB" id="A0A3M0KAK3"/>
<gene>
    <name evidence="1" type="ORF">DUI87_13035</name>
</gene>
<dbReference type="EMBL" id="QRBI01000112">
    <property type="protein sequence ID" value="RMC10233.1"/>
    <property type="molecule type" value="Genomic_DNA"/>
</dbReference>
<evidence type="ECO:0000313" key="2">
    <source>
        <dbReference type="Proteomes" id="UP000269221"/>
    </source>
</evidence>
<comment type="caution">
    <text evidence="1">The sequence shown here is derived from an EMBL/GenBank/DDBJ whole genome shotgun (WGS) entry which is preliminary data.</text>
</comment>
<dbReference type="Proteomes" id="UP000269221">
    <property type="component" value="Unassembled WGS sequence"/>
</dbReference>
<accession>A0A3M0KAK3</accession>
<sequence>MMWKLLPHKSVKVPLYGSATSVSATPLGYVSSAALLWVRCPVIPMTDDDVEQYWTQYSPLEYTTSHWLELCTDGGRQILSFAKIAVGIFKAARLRGLAFTGPDMSP</sequence>
<proteinExistence type="predicted"/>
<evidence type="ECO:0000313" key="1">
    <source>
        <dbReference type="EMBL" id="RMC10233.1"/>
    </source>
</evidence>
<name>A0A3M0KAK3_HIRRU</name>